<feature type="transmembrane region" description="Helical" evidence="3">
    <location>
        <begin position="94"/>
        <end position="118"/>
    </location>
</feature>
<sequence>MREILTRYGRHNIGFAWLFAEPMLFSLGVVVLWSLFHNAGSAHHISAIAYTLTGYSTILVWRNTVSRCTLAVEPNASLLYHRNVRVIDFFWARIALELIGTTLSMLVLTGAFIIAGVIPPPFSIMDMVIGWVLLCWYAAAMGLLIGGATEFSELIERLWHPIAYFQLPVSGALVMAAWLPERLRDLVLLFPVANCVELFRFGYFGASIRTYYNVPYVIVVNLVLTWLGLLVVTIAARRVEPE</sequence>
<accession>A0A6P2KTE4</accession>
<dbReference type="AlphaFoldDB" id="A0A6P2KTE4"/>
<dbReference type="GO" id="GO:0015920">
    <property type="term" value="P:lipopolysaccharide transport"/>
    <property type="evidence" value="ECO:0007669"/>
    <property type="project" value="TreeGrafter"/>
</dbReference>
<comment type="similarity">
    <text evidence="1">Belongs to the ABC-2 integral membrane protein family.</text>
</comment>
<keyword evidence="3" id="KW-0812">Transmembrane</keyword>
<dbReference type="GO" id="GO:0043190">
    <property type="term" value="C:ATP-binding cassette (ABC) transporter complex"/>
    <property type="evidence" value="ECO:0007669"/>
    <property type="project" value="InterPro"/>
</dbReference>
<organism evidence="4 5">
    <name type="scientific">Burkholderia lata (strain ATCC 17760 / DSM 23089 / LMG 22485 / NCIMB 9086 / R18194 / 383)</name>
    <dbReference type="NCBI Taxonomy" id="482957"/>
    <lineage>
        <taxon>Bacteria</taxon>
        <taxon>Pseudomonadati</taxon>
        <taxon>Pseudomonadota</taxon>
        <taxon>Betaproteobacteria</taxon>
        <taxon>Burkholderiales</taxon>
        <taxon>Burkholderiaceae</taxon>
        <taxon>Burkholderia</taxon>
        <taxon>Burkholderia cepacia complex</taxon>
    </lineage>
</organism>
<evidence type="ECO:0000256" key="1">
    <source>
        <dbReference type="ARBA" id="ARBA00007783"/>
    </source>
</evidence>
<keyword evidence="3" id="KW-0472">Membrane</keyword>
<dbReference type="PANTHER" id="PTHR30413">
    <property type="entry name" value="INNER MEMBRANE TRANSPORT PERMEASE"/>
    <property type="match status" value="1"/>
</dbReference>
<keyword evidence="3" id="KW-1133">Transmembrane helix</keyword>
<evidence type="ECO:0000313" key="4">
    <source>
        <dbReference type="EMBL" id="VWB61433.1"/>
    </source>
</evidence>
<dbReference type="EMBL" id="CABVPY010000015">
    <property type="protein sequence ID" value="VWB61433.1"/>
    <property type="molecule type" value="Genomic_DNA"/>
</dbReference>
<dbReference type="GO" id="GO:0140359">
    <property type="term" value="F:ABC-type transporter activity"/>
    <property type="evidence" value="ECO:0007669"/>
    <property type="project" value="InterPro"/>
</dbReference>
<name>A0A6P2KTE4_BURL3</name>
<evidence type="ECO:0000313" key="5">
    <source>
        <dbReference type="Proteomes" id="UP000494170"/>
    </source>
</evidence>
<evidence type="ECO:0000256" key="2">
    <source>
        <dbReference type="ARBA" id="ARBA00022448"/>
    </source>
</evidence>
<feature type="transmembrane region" description="Helical" evidence="3">
    <location>
        <begin position="158"/>
        <end position="180"/>
    </location>
</feature>
<dbReference type="Proteomes" id="UP000494170">
    <property type="component" value="Unassembled WGS sequence"/>
</dbReference>
<dbReference type="PANTHER" id="PTHR30413:SF10">
    <property type="entry name" value="CAPSULE POLYSACCHARIDE EXPORT INNER-MEMBRANE PROTEIN CTRC"/>
    <property type="match status" value="1"/>
</dbReference>
<feature type="transmembrane region" description="Helical" evidence="3">
    <location>
        <begin position="42"/>
        <end position="61"/>
    </location>
</feature>
<dbReference type="PRINTS" id="PR00164">
    <property type="entry name" value="ABC2TRNSPORT"/>
</dbReference>
<gene>
    <name evidence="4" type="ORF">BLA6863_02859</name>
</gene>
<feature type="transmembrane region" description="Helical" evidence="3">
    <location>
        <begin position="12"/>
        <end position="36"/>
    </location>
</feature>
<protein>
    <submittedName>
        <fullName evidence="4">CtrC protein</fullName>
    </submittedName>
</protein>
<dbReference type="InterPro" id="IPR000412">
    <property type="entry name" value="ABC_2_transport"/>
</dbReference>
<reference evidence="4 5" key="1">
    <citation type="submission" date="2019-09" db="EMBL/GenBank/DDBJ databases">
        <authorList>
            <person name="Depoorter E."/>
        </authorList>
    </citation>
    <scope>NUCLEOTIDE SEQUENCE [LARGE SCALE GENOMIC DNA]</scope>
    <source>
        <strain evidence="4">LMG 6863</strain>
    </source>
</reference>
<proteinExistence type="inferred from homology"/>
<keyword evidence="2" id="KW-0813">Transport</keyword>
<feature type="transmembrane region" description="Helical" evidence="3">
    <location>
        <begin position="216"/>
        <end position="236"/>
    </location>
</feature>
<evidence type="ECO:0000256" key="3">
    <source>
        <dbReference type="SAM" id="Phobius"/>
    </source>
</evidence>
<feature type="transmembrane region" description="Helical" evidence="3">
    <location>
        <begin position="124"/>
        <end position="146"/>
    </location>
</feature>